<evidence type="ECO:0000313" key="1">
    <source>
        <dbReference type="EMBL" id="CAB4276658.1"/>
    </source>
</evidence>
<organism evidence="1 2">
    <name type="scientific">Prunus armeniaca</name>
    <name type="common">Apricot</name>
    <name type="synonym">Armeniaca vulgaris</name>
    <dbReference type="NCBI Taxonomy" id="36596"/>
    <lineage>
        <taxon>Eukaryota</taxon>
        <taxon>Viridiplantae</taxon>
        <taxon>Streptophyta</taxon>
        <taxon>Embryophyta</taxon>
        <taxon>Tracheophyta</taxon>
        <taxon>Spermatophyta</taxon>
        <taxon>Magnoliopsida</taxon>
        <taxon>eudicotyledons</taxon>
        <taxon>Gunneridae</taxon>
        <taxon>Pentapetalae</taxon>
        <taxon>rosids</taxon>
        <taxon>fabids</taxon>
        <taxon>Rosales</taxon>
        <taxon>Rosaceae</taxon>
        <taxon>Amygdaloideae</taxon>
        <taxon>Amygdaleae</taxon>
        <taxon>Prunus</taxon>
    </lineage>
</organism>
<proteinExistence type="predicted"/>
<sequence>MSTYSHFSLMFGLENSFKGRKSFNREFNLILLNYPSDDFQALEWTMGRGVQIIRLARKRINLDMIK</sequence>
<protein>
    <submittedName>
        <fullName evidence="1">Uncharacterized protein</fullName>
    </submittedName>
</protein>
<reference evidence="1 2" key="1">
    <citation type="submission" date="2020-05" db="EMBL/GenBank/DDBJ databases">
        <authorList>
            <person name="Campoy J."/>
            <person name="Schneeberger K."/>
            <person name="Spophaly S."/>
        </authorList>
    </citation>
    <scope>NUCLEOTIDE SEQUENCE [LARGE SCALE GENOMIC DNA]</scope>
    <source>
        <strain evidence="1">PruArmRojPasFocal</strain>
    </source>
</reference>
<accession>A0A6J5URN3</accession>
<dbReference type="EMBL" id="CAEKDK010000004">
    <property type="protein sequence ID" value="CAB4276658.1"/>
    <property type="molecule type" value="Genomic_DNA"/>
</dbReference>
<name>A0A6J5URN3_PRUAR</name>
<evidence type="ECO:0000313" key="2">
    <source>
        <dbReference type="Proteomes" id="UP000507222"/>
    </source>
</evidence>
<dbReference type="AlphaFoldDB" id="A0A6J5URN3"/>
<gene>
    <name evidence="1" type="ORF">CURHAP_LOCUS25878</name>
</gene>
<dbReference type="Proteomes" id="UP000507222">
    <property type="component" value="Unassembled WGS sequence"/>
</dbReference>